<evidence type="ECO:0000313" key="1">
    <source>
        <dbReference type="EMBL" id="GJG28914.1"/>
    </source>
</evidence>
<dbReference type="EMBL" id="BPTR01000001">
    <property type="protein sequence ID" value="GJG28914.1"/>
    <property type="molecule type" value="Genomic_DNA"/>
</dbReference>
<proteinExistence type="predicted"/>
<accession>A0AA37MML9</accession>
<gene>
    <name evidence="1" type="ORF">PRRU23_26140</name>
</gene>
<comment type="caution">
    <text evidence="1">The sequence shown here is derived from an EMBL/GenBank/DDBJ whole genome shotgun (WGS) entry which is preliminary data.</text>
</comment>
<organism evidence="1 2">
    <name type="scientific">Segatella bryantii</name>
    <name type="common">Prevotella bryantii</name>
    <dbReference type="NCBI Taxonomy" id="77095"/>
    <lineage>
        <taxon>Bacteria</taxon>
        <taxon>Pseudomonadati</taxon>
        <taxon>Bacteroidota</taxon>
        <taxon>Bacteroidia</taxon>
        <taxon>Bacteroidales</taxon>
        <taxon>Prevotellaceae</taxon>
        <taxon>Segatella</taxon>
    </lineage>
</organism>
<evidence type="ECO:0000313" key="2">
    <source>
        <dbReference type="Proteomes" id="UP000887043"/>
    </source>
</evidence>
<name>A0AA37MML9_SEGBR</name>
<dbReference type="AlphaFoldDB" id="A0AA37MML9"/>
<reference evidence="1" key="1">
    <citation type="submission" date="2021-08" db="EMBL/GenBank/DDBJ databases">
        <title>Prevotella lacticifex sp. nov., isolated from rumen of cow.</title>
        <authorList>
            <person name="Shinkai T."/>
            <person name="Ikeyama N."/>
            <person name="Kumagai M."/>
            <person name="Ohmori H."/>
            <person name="Sakamoto M."/>
            <person name="Ohkuma M."/>
            <person name="Mitsumori M."/>
        </authorList>
    </citation>
    <scope>NUCLEOTIDE SEQUENCE</scope>
    <source>
        <strain evidence="1">DSM 11371</strain>
    </source>
</reference>
<sequence>MNVPRIIVNNTKTIIELSYLLKIATTKVQKNKESAKKEYSQKEESSL</sequence>
<protein>
    <submittedName>
        <fullName evidence="1">Uncharacterized protein</fullName>
    </submittedName>
</protein>
<dbReference type="Proteomes" id="UP000887043">
    <property type="component" value="Unassembled WGS sequence"/>
</dbReference>